<reference evidence="7 8" key="1">
    <citation type="submission" date="2020-04" db="EMBL/GenBank/DDBJ databases">
        <authorList>
            <person name="Yoon J."/>
        </authorList>
    </citation>
    <scope>NUCLEOTIDE SEQUENCE [LARGE SCALE GENOMIC DNA]</scope>
    <source>
        <strain evidence="7 8">KMU-166</strain>
    </source>
</reference>
<feature type="domain" description="DTW" evidence="6">
    <location>
        <begin position="2"/>
        <end position="186"/>
    </location>
</feature>
<keyword evidence="3" id="KW-0949">S-adenosyl-L-methionine</keyword>
<evidence type="ECO:0000313" key="8">
    <source>
        <dbReference type="Proteomes" id="UP000765845"/>
    </source>
</evidence>
<dbReference type="PANTHER" id="PTHR21392:SF0">
    <property type="entry name" value="TRNA-URIDINE AMINOCARBOXYPROPYLTRANSFERASE 2"/>
    <property type="match status" value="1"/>
</dbReference>
<keyword evidence="2" id="KW-0808">Transferase</keyword>
<evidence type="ECO:0000313" key="7">
    <source>
        <dbReference type="EMBL" id="NKI16317.1"/>
    </source>
</evidence>
<evidence type="ECO:0000256" key="3">
    <source>
        <dbReference type="ARBA" id="ARBA00022691"/>
    </source>
</evidence>
<evidence type="ECO:0000256" key="5">
    <source>
        <dbReference type="ARBA" id="ARBA00034489"/>
    </source>
</evidence>
<keyword evidence="4" id="KW-0819">tRNA processing</keyword>
<protein>
    <recommendedName>
        <fullName evidence="1">tRNA-uridine aminocarboxypropyltransferase</fullName>
        <ecNumber evidence="1">2.5.1.25</ecNumber>
    </recommendedName>
</protein>
<dbReference type="PANTHER" id="PTHR21392">
    <property type="entry name" value="TRNA-URIDINE AMINOCARBOXYPROPYLTRANSFERASE 2"/>
    <property type="match status" value="1"/>
</dbReference>
<evidence type="ECO:0000256" key="1">
    <source>
        <dbReference type="ARBA" id="ARBA00012386"/>
    </source>
</evidence>
<dbReference type="EC" id="2.5.1.25" evidence="1"/>
<dbReference type="EMBL" id="JAAWWK010000001">
    <property type="protein sequence ID" value="NKI16317.1"/>
    <property type="molecule type" value="Genomic_DNA"/>
</dbReference>
<organism evidence="7 8">
    <name type="scientific">Spongiibacter thalassae</name>
    <dbReference type="NCBI Taxonomy" id="2721624"/>
    <lineage>
        <taxon>Bacteria</taxon>
        <taxon>Pseudomonadati</taxon>
        <taxon>Pseudomonadota</taxon>
        <taxon>Gammaproteobacteria</taxon>
        <taxon>Cellvibrionales</taxon>
        <taxon>Spongiibacteraceae</taxon>
        <taxon>Spongiibacter</taxon>
    </lineage>
</organism>
<comment type="caution">
    <text evidence="7">The sequence shown here is derived from an EMBL/GenBank/DDBJ whole genome shotgun (WGS) entry which is preliminary data.</text>
</comment>
<dbReference type="RefSeq" id="WP_168448842.1">
    <property type="nucleotide sequence ID" value="NZ_JAAWWK010000001.1"/>
</dbReference>
<sequence length="196" mass="21772">MSRAYCPACERPQRTCLCDALVTLAPPCELVVLQDPTESRHALSSAPLLHRAIEGSRLVVDEVCQPEVLLGSQWRTDTLLIYPGPTALDGPKARARGFRRVLLLDGTWRKVRRLIHCNPWLLELPCLALAPDAGSEYRIRKSPRRDGLSTIEAAVAALNLLYPDQDYSPVLGAFHKMIDLQIAAMGDAVYRENYPA</sequence>
<keyword evidence="8" id="KW-1185">Reference proteome</keyword>
<evidence type="ECO:0000256" key="2">
    <source>
        <dbReference type="ARBA" id="ARBA00022679"/>
    </source>
</evidence>
<dbReference type="Proteomes" id="UP000765845">
    <property type="component" value="Unassembled WGS sequence"/>
</dbReference>
<name>A0ABX1GD43_9GAMM</name>
<evidence type="ECO:0000259" key="6">
    <source>
        <dbReference type="SMART" id="SM01144"/>
    </source>
</evidence>
<proteinExistence type="inferred from homology"/>
<dbReference type="SMART" id="SM01144">
    <property type="entry name" value="DTW"/>
    <property type="match status" value="1"/>
</dbReference>
<dbReference type="InterPro" id="IPR005636">
    <property type="entry name" value="DTW"/>
</dbReference>
<dbReference type="InterPro" id="IPR039262">
    <property type="entry name" value="DTWD2/TAPT"/>
</dbReference>
<evidence type="ECO:0000256" key="4">
    <source>
        <dbReference type="ARBA" id="ARBA00022694"/>
    </source>
</evidence>
<comment type="similarity">
    <text evidence="5">Belongs to the TDD superfamily. DTWD2 family.</text>
</comment>
<accession>A0ABX1GD43</accession>
<dbReference type="Pfam" id="PF03942">
    <property type="entry name" value="DTW"/>
    <property type="match status" value="1"/>
</dbReference>
<gene>
    <name evidence="7" type="ORF">HCU74_02675</name>
</gene>